<feature type="domain" description="Ras-GEF" evidence="6">
    <location>
        <begin position="675"/>
        <end position="943"/>
    </location>
</feature>
<keyword evidence="1 3" id="KW-0727">SH2 domain</keyword>
<gene>
    <name evidence="7" type="ORF">SMAX5B_019322</name>
</gene>
<feature type="region of interest" description="Disordered" evidence="4">
    <location>
        <begin position="412"/>
        <end position="467"/>
    </location>
</feature>
<dbReference type="InterPro" id="IPR036964">
    <property type="entry name" value="RASGEF_cat_dom_sf"/>
</dbReference>
<feature type="compositionally biased region" description="Basic and acidic residues" evidence="4">
    <location>
        <begin position="212"/>
        <end position="221"/>
    </location>
</feature>
<dbReference type="InterPro" id="IPR036860">
    <property type="entry name" value="SH2_dom_sf"/>
</dbReference>
<protein>
    <submittedName>
        <fullName evidence="7">Putative SH2 domain-containing protein 3C-like</fullName>
    </submittedName>
</protein>
<reference evidence="7 8" key="1">
    <citation type="submission" date="2017-12" db="EMBL/GenBank/DDBJ databases">
        <title>Integrating genomic resources of turbot (Scophthalmus maximus) in depth evaluation of genetic and physical mapping variation across individuals.</title>
        <authorList>
            <person name="Martinez P."/>
        </authorList>
    </citation>
    <scope>NUCLEOTIDE SEQUENCE [LARGE SCALE GENOMIC DNA]</scope>
</reference>
<feature type="region of interest" description="Disordered" evidence="4">
    <location>
        <begin position="212"/>
        <end position="245"/>
    </location>
</feature>
<feature type="compositionally biased region" description="Basic and acidic residues" evidence="4">
    <location>
        <begin position="429"/>
        <end position="443"/>
    </location>
</feature>
<feature type="compositionally biased region" description="Low complexity" evidence="4">
    <location>
        <begin position="563"/>
        <end position="577"/>
    </location>
</feature>
<dbReference type="SMR" id="A0A2U9BVK9"/>
<dbReference type="GO" id="GO:0007264">
    <property type="term" value="P:small GTPase-mediated signal transduction"/>
    <property type="evidence" value="ECO:0007669"/>
    <property type="project" value="InterPro"/>
</dbReference>
<accession>A0A2U9BVK9</accession>
<evidence type="ECO:0000313" key="8">
    <source>
        <dbReference type="Proteomes" id="UP000246464"/>
    </source>
</evidence>
<name>A0A2U9BVK9_SCOMX</name>
<feature type="region of interest" description="Disordered" evidence="4">
    <location>
        <begin position="491"/>
        <end position="596"/>
    </location>
</feature>
<dbReference type="InterPro" id="IPR001895">
    <property type="entry name" value="RASGEF_cat_dom"/>
</dbReference>
<dbReference type="FunFam" id="3.30.505.10:FF:000013">
    <property type="entry name" value="SH2 domain-containing protein 3C isoform X1"/>
    <property type="match status" value="1"/>
</dbReference>
<proteinExistence type="predicted"/>
<dbReference type="Pfam" id="PF00617">
    <property type="entry name" value="RasGEF"/>
    <property type="match status" value="1"/>
</dbReference>
<feature type="region of interest" description="Disordered" evidence="4">
    <location>
        <begin position="96"/>
        <end position="195"/>
    </location>
</feature>
<dbReference type="SMART" id="SM00147">
    <property type="entry name" value="RasGEF"/>
    <property type="match status" value="1"/>
</dbReference>
<dbReference type="Gene3D" id="3.30.505.10">
    <property type="entry name" value="SH2 domain"/>
    <property type="match status" value="1"/>
</dbReference>
<evidence type="ECO:0000313" key="7">
    <source>
        <dbReference type="EMBL" id="AWP07700.1"/>
    </source>
</evidence>
<dbReference type="PROSITE" id="PS50001">
    <property type="entry name" value="SH2"/>
    <property type="match status" value="1"/>
</dbReference>
<evidence type="ECO:0000259" key="5">
    <source>
        <dbReference type="PROSITE" id="PS50001"/>
    </source>
</evidence>
<evidence type="ECO:0000259" key="6">
    <source>
        <dbReference type="PROSITE" id="PS50009"/>
    </source>
</evidence>
<dbReference type="Proteomes" id="UP000246464">
    <property type="component" value="Chromosome 9"/>
</dbReference>
<dbReference type="STRING" id="52904.ENSSMAP00000026980"/>
<feature type="domain" description="SH2" evidence="5">
    <location>
        <begin position="285"/>
        <end position="392"/>
    </location>
</feature>
<evidence type="ECO:0000256" key="4">
    <source>
        <dbReference type="SAM" id="MobiDB-lite"/>
    </source>
</evidence>
<keyword evidence="2" id="KW-0344">Guanine-nucleotide releasing factor</keyword>
<feature type="compositionally biased region" description="Pro residues" evidence="4">
    <location>
        <begin position="532"/>
        <end position="543"/>
    </location>
</feature>
<dbReference type="InterPro" id="IPR051853">
    <property type="entry name" value="SH2-Ras-GEF_adapter"/>
</dbReference>
<dbReference type="FunFam" id="1.10.840.10:FF:000007">
    <property type="entry name" value="SH2 domain containing 3C (Predicted)"/>
    <property type="match status" value="1"/>
</dbReference>
<dbReference type="AlphaFoldDB" id="A0A2U9BVK9"/>
<dbReference type="PANTHER" id="PTHR14247:SF6">
    <property type="entry name" value="SH2 DOMAIN-CONTAINING PROTEIN 3C"/>
    <property type="match status" value="1"/>
</dbReference>
<dbReference type="SMART" id="SM00252">
    <property type="entry name" value="SH2"/>
    <property type="match status" value="1"/>
</dbReference>
<feature type="compositionally biased region" description="Low complexity" evidence="4">
    <location>
        <begin position="119"/>
        <end position="128"/>
    </location>
</feature>
<evidence type="ECO:0000256" key="3">
    <source>
        <dbReference type="PROSITE-ProRule" id="PRU00191"/>
    </source>
</evidence>
<feature type="compositionally biased region" description="Polar residues" evidence="4">
    <location>
        <begin position="444"/>
        <end position="467"/>
    </location>
</feature>
<dbReference type="EMBL" id="CP026251">
    <property type="protein sequence ID" value="AWP07700.1"/>
    <property type="molecule type" value="Genomic_DNA"/>
</dbReference>
<dbReference type="GO" id="GO:0005085">
    <property type="term" value="F:guanyl-nucleotide exchange factor activity"/>
    <property type="evidence" value="ECO:0007669"/>
    <property type="project" value="UniProtKB-KW"/>
</dbReference>
<dbReference type="PANTHER" id="PTHR14247">
    <property type="entry name" value="BREAST CANCER ANTI-ESTROGEN RESISTANCE PROTEIN 3 HOMOLOG-LIKE PROTEIN"/>
    <property type="match status" value="1"/>
</dbReference>
<feature type="compositionally biased region" description="Polar residues" evidence="4">
    <location>
        <begin position="491"/>
        <end position="504"/>
    </location>
</feature>
<dbReference type="InterPro" id="IPR000980">
    <property type="entry name" value="SH2"/>
</dbReference>
<keyword evidence="8" id="KW-1185">Reference proteome</keyword>
<dbReference type="SUPFAM" id="SSF48366">
    <property type="entry name" value="Ras GEF"/>
    <property type="match status" value="1"/>
</dbReference>
<dbReference type="SUPFAM" id="SSF55550">
    <property type="entry name" value="SH2 domain"/>
    <property type="match status" value="1"/>
</dbReference>
<organism evidence="7 8">
    <name type="scientific">Scophthalmus maximus</name>
    <name type="common">Turbot</name>
    <name type="synonym">Psetta maxima</name>
    <dbReference type="NCBI Taxonomy" id="52904"/>
    <lineage>
        <taxon>Eukaryota</taxon>
        <taxon>Metazoa</taxon>
        <taxon>Chordata</taxon>
        <taxon>Craniata</taxon>
        <taxon>Vertebrata</taxon>
        <taxon>Euteleostomi</taxon>
        <taxon>Actinopterygii</taxon>
        <taxon>Neopterygii</taxon>
        <taxon>Teleostei</taxon>
        <taxon>Neoteleostei</taxon>
        <taxon>Acanthomorphata</taxon>
        <taxon>Carangaria</taxon>
        <taxon>Pleuronectiformes</taxon>
        <taxon>Pleuronectoidei</taxon>
        <taxon>Scophthalmidae</taxon>
        <taxon>Scophthalmus</taxon>
    </lineage>
</organism>
<dbReference type="Pfam" id="PF00017">
    <property type="entry name" value="SH2"/>
    <property type="match status" value="1"/>
</dbReference>
<sequence length="947" mass="104746">MVRVRAAFYRKDSKCLLDGQRPTEEDHPRCIWATFIQSRRASKRSAEALERVKHKLELGHEAATCHFLDSNATRTTHGDPRVKGLKWFGSFTNLSTRRPRSNGGIKDAPAQEHDGSIGGAKSAAAGGRSVDDAESSLRNPGYARSSDMYTHVGTVPRTPDGRCCSRPPGNPAKIQGAPSRSGEASEPSDMTTNRVVSPQDVYVPMDPIAEAARDRQERAQEATDPANGSQEVASGERRRHVTGGGGEYVKFSRGKFCLEPPSDKQRKQLEEELKLSGTNLRSHGWYHGHIPWLKCRNTGNSVSESLVVKDGDFLIRDSQSSQGDFVLTSRWEQTTLHFLVRQTAVQSIDAYTRVQYSLEGECFDTLQALVHFYVGSRAVLTRWSGAQIHQPVNRMLPLSYLDTAFCTTVSPPSCHGEGTVRPRSPSSLHHREADLSRGRDNHSAGESSPSTPNSNKSEFNTEPNSVSYSDAEPTLVFLLHLIWFALNTNQTEKSEGPDQTSRCQVSGKRSPRRSNVNNVRKKHNHCNDPSLPCLPPSPAPQPRSPCSGQAASVAPSPSLYRRSNTTQPTSSPNSGNNRSHPHQHQDSLSSDSDGSCYTELYPGPQSYVERLRVEEGSVAVDPLRLEDGTGFFSPMVEAVSSFRPSKYESRLMPLENKPLEVAILRRVKELLAEIDPRTAAKHITKADCMVARILEVTPEVQRMMGVSSGMELLTLPHGQQLRLDLLERFQTMAITLAVDVLGCTGTTEERASLLHKIIQIAAELKSTMGNMFGFAAVMRALELPQVSRLELTWMALRQRHTEGAILYEKTLRPFMKSLNSGRESCPLSTTTFPHVLPLLSLLEKSVAVGEGAEPWETVEVGVDVVMFHLGAARTIAQLGGIYRSNAESKLQGFQEHSEVLELFQTDFQLRLLWGSRGATENRALRYAKFDQVLTALSNKLEPPVRSR</sequence>
<dbReference type="PROSITE" id="PS50009">
    <property type="entry name" value="RASGEF_CAT"/>
    <property type="match status" value="1"/>
</dbReference>
<evidence type="ECO:0000256" key="1">
    <source>
        <dbReference type="ARBA" id="ARBA00022999"/>
    </source>
</evidence>
<feature type="compositionally biased region" description="Low complexity" evidence="4">
    <location>
        <begin position="586"/>
        <end position="595"/>
    </location>
</feature>
<dbReference type="Gene3D" id="1.10.840.10">
    <property type="entry name" value="Ras guanine-nucleotide exchange factors catalytic domain"/>
    <property type="match status" value="1"/>
</dbReference>
<evidence type="ECO:0000256" key="2">
    <source>
        <dbReference type="PROSITE-ProRule" id="PRU00168"/>
    </source>
</evidence>
<dbReference type="InterPro" id="IPR023578">
    <property type="entry name" value="Ras_GEF_dom_sf"/>
</dbReference>